<feature type="non-terminal residue" evidence="2">
    <location>
        <position position="1"/>
    </location>
</feature>
<sequence length="377" mass="42984">SPWLSLMMLGADHPGPRFNTITLRDSHPVPLPRERQAHYGIYNDDGHEARYVCNQMAATFGAPRCQSISAHPVDEHVSALMPSALAPSAIAVSLQVAEDLELERQQLHEQWKQRLERASYETGLARRRYEAVDPQNRLVARTLERDWEAALTAEQALRAEHERALARAPERLTDKEKATVRRLASDIPALWRAPTTTARDRQAIARLMLERVVILVHGESERADLTCHWAGGVVTKHTLIRPVRRFEQLEHFDQMLAQIAEMRSQGATAQCIADRLNAEGWRPPKKRTFDAAMIRRLLQRRGLGTKRPIWSGNVPRIDETEVTLQELADRLGAHRQTVYGWLRRGKLKGRLARVGTQRIWLVKLTDPSVRTNNRESP</sequence>
<evidence type="ECO:0000313" key="3">
    <source>
        <dbReference type="Proteomes" id="UP001593940"/>
    </source>
</evidence>
<accession>A0ABV6YE16</accession>
<gene>
    <name evidence="2" type="ORF">ACETIH_21990</name>
</gene>
<evidence type="ECO:0000313" key="2">
    <source>
        <dbReference type="EMBL" id="MFC1459325.1"/>
    </source>
</evidence>
<comment type="caution">
    <text evidence="2">The sequence shown here is derived from an EMBL/GenBank/DDBJ whole genome shotgun (WGS) entry which is preliminary data.</text>
</comment>
<dbReference type="PANTHER" id="PTHR30461">
    <property type="entry name" value="DNA-INVERTASE FROM LAMBDOID PROPHAGE"/>
    <property type="match status" value="1"/>
</dbReference>
<name>A0ABV6YE16_9HYPH</name>
<protein>
    <submittedName>
        <fullName evidence="2">Helix-turn-helix domain-containing protein</fullName>
    </submittedName>
</protein>
<feature type="domain" description="Helix-turn-helix" evidence="1">
    <location>
        <begin position="323"/>
        <end position="364"/>
    </location>
</feature>
<dbReference type="Pfam" id="PF12728">
    <property type="entry name" value="HTH_17"/>
    <property type="match status" value="1"/>
</dbReference>
<dbReference type="RefSeq" id="WP_377031002.1">
    <property type="nucleotide sequence ID" value="NZ_JBHOMY010000089.1"/>
</dbReference>
<reference evidence="2 3" key="1">
    <citation type="submission" date="2024-09" db="EMBL/GenBank/DDBJ databases">
        <title>Nodulacao em especies de Leguminosae Basais da Amazonia e Caracterizacao dos Rizobios e Bacterias Associadas aos Nodulos.</title>
        <authorList>
            <person name="Jambeiro I.C.A."/>
            <person name="Lopes I.S."/>
            <person name="Aguiar E.R.G.R."/>
            <person name="Santos A.F.J."/>
            <person name="Dos Santos J.M.F."/>
            <person name="Gross E."/>
        </authorList>
    </citation>
    <scope>NUCLEOTIDE SEQUENCE [LARGE SCALE GENOMIC DNA]</scope>
    <source>
        <strain evidence="2 3">BRUESC1165</strain>
    </source>
</reference>
<evidence type="ECO:0000259" key="1">
    <source>
        <dbReference type="Pfam" id="PF12728"/>
    </source>
</evidence>
<proteinExistence type="predicted"/>
<dbReference type="EMBL" id="JBHOMY010000089">
    <property type="protein sequence ID" value="MFC1459325.1"/>
    <property type="molecule type" value="Genomic_DNA"/>
</dbReference>
<dbReference type="InterPro" id="IPR041657">
    <property type="entry name" value="HTH_17"/>
</dbReference>
<dbReference type="InterPro" id="IPR050639">
    <property type="entry name" value="SSR_resolvase"/>
</dbReference>
<dbReference type="PANTHER" id="PTHR30461:SF23">
    <property type="entry name" value="DNA RECOMBINASE-RELATED"/>
    <property type="match status" value="1"/>
</dbReference>
<dbReference type="Proteomes" id="UP001593940">
    <property type="component" value="Unassembled WGS sequence"/>
</dbReference>
<keyword evidence="3" id="KW-1185">Reference proteome</keyword>
<organism evidence="2 3">
    <name type="scientific">Microvirga arabica</name>
    <dbReference type="NCBI Taxonomy" id="1128671"/>
    <lineage>
        <taxon>Bacteria</taxon>
        <taxon>Pseudomonadati</taxon>
        <taxon>Pseudomonadota</taxon>
        <taxon>Alphaproteobacteria</taxon>
        <taxon>Hyphomicrobiales</taxon>
        <taxon>Methylobacteriaceae</taxon>
        <taxon>Microvirga</taxon>
    </lineage>
</organism>